<evidence type="ECO:0000313" key="10">
    <source>
        <dbReference type="Proteomes" id="UP001210678"/>
    </source>
</evidence>
<dbReference type="NCBIfam" id="TIGR04178">
    <property type="entry name" value="exo_archaeo"/>
    <property type="match status" value="1"/>
</dbReference>
<dbReference type="NCBIfam" id="TIGR03109">
    <property type="entry name" value="exosort_XrtA"/>
    <property type="match status" value="1"/>
</dbReference>
<dbReference type="Proteomes" id="UP001210678">
    <property type="component" value="Unassembled WGS sequence"/>
</dbReference>
<dbReference type="EMBL" id="JAQLOI010000001">
    <property type="protein sequence ID" value="MDB1123723.1"/>
    <property type="molecule type" value="Genomic_DNA"/>
</dbReference>
<gene>
    <name evidence="9" type="primary">xrtA</name>
    <name evidence="9" type="ORF">PGX00_08650</name>
</gene>
<dbReference type="GO" id="GO:0016787">
    <property type="term" value="F:hydrolase activity"/>
    <property type="evidence" value="ECO:0007669"/>
    <property type="project" value="UniProtKB-KW"/>
</dbReference>
<evidence type="ECO:0000256" key="7">
    <source>
        <dbReference type="ARBA" id="ARBA00023136"/>
    </source>
</evidence>
<feature type="transmembrane region" description="Helical" evidence="8">
    <location>
        <begin position="179"/>
        <end position="197"/>
    </location>
</feature>
<keyword evidence="7 8" id="KW-0472">Membrane</keyword>
<accession>A0ABT4YQD4</accession>
<feature type="transmembrane region" description="Helical" evidence="8">
    <location>
        <begin position="243"/>
        <end position="261"/>
    </location>
</feature>
<dbReference type="EC" id="3.4.22.-" evidence="9"/>
<comment type="caution">
    <text evidence="9">The sequence shown here is derived from an EMBL/GenBank/DDBJ whole genome shotgun (WGS) entry which is preliminary data.</text>
</comment>
<feature type="transmembrane region" description="Helical" evidence="8">
    <location>
        <begin position="88"/>
        <end position="108"/>
    </location>
</feature>
<evidence type="ECO:0000256" key="2">
    <source>
        <dbReference type="ARBA" id="ARBA00022475"/>
    </source>
</evidence>
<evidence type="ECO:0000256" key="6">
    <source>
        <dbReference type="ARBA" id="ARBA00022989"/>
    </source>
</evidence>
<dbReference type="InterPro" id="IPR017540">
    <property type="entry name" value="Exosortase-1"/>
</dbReference>
<evidence type="ECO:0000256" key="4">
    <source>
        <dbReference type="ARBA" id="ARBA00022692"/>
    </source>
</evidence>
<name>A0ABT4YQD4_9VIBR</name>
<keyword evidence="5 9" id="KW-0378">Hydrolase</keyword>
<dbReference type="InterPro" id="IPR019127">
    <property type="entry name" value="Exosortase"/>
</dbReference>
<feature type="transmembrane region" description="Helical" evidence="8">
    <location>
        <begin position="204"/>
        <end position="231"/>
    </location>
</feature>
<dbReference type="InterPro" id="IPR026392">
    <property type="entry name" value="Exo/Archaeosortase_dom"/>
</dbReference>
<dbReference type="RefSeq" id="WP_272135304.1">
    <property type="nucleotide sequence ID" value="NZ_JAQLOI010000001.1"/>
</dbReference>
<organism evidence="9 10">
    <name type="scientific">Vibrio algarum</name>
    <dbReference type="NCBI Taxonomy" id="3020714"/>
    <lineage>
        <taxon>Bacteria</taxon>
        <taxon>Pseudomonadati</taxon>
        <taxon>Pseudomonadota</taxon>
        <taxon>Gammaproteobacteria</taxon>
        <taxon>Vibrionales</taxon>
        <taxon>Vibrionaceae</taxon>
        <taxon>Vibrio</taxon>
    </lineage>
</organism>
<protein>
    <submittedName>
        <fullName evidence="9">Exosortase A</fullName>
        <ecNumber evidence="9">3.4.22.-</ecNumber>
    </submittedName>
</protein>
<evidence type="ECO:0000256" key="1">
    <source>
        <dbReference type="ARBA" id="ARBA00004651"/>
    </source>
</evidence>
<feature type="transmembrane region" description="Helical" evidence="8">
    <location>
        <begin position="64"/>
        <end position="82"/>
    </location>
</feature>
<evidence type="ECO:0000256" key="8">
    <source>
        <dbReference type="SAM" id="Phobius"/>
    </source>
</evidence>
<evidence type="ECO:0000256" key="5">
    <source>
        <dbReference type="ARBA" id="ARBA00022801"/>
    </source>
</evidence>
<feature type="transmembrane region" description="Helical" evidence="8">
    <location>
        <begin position="5"/>
        <end position="24"/>
    </location>
</feature>
<keyword evidence="4 8" id="KW-0812">Transmembrane</keyword>
<dbReference type="InterPro" id="IPR013426">
    <property type="entry name" value="EpsH-like"/>
</dbReference>
<evidence type="ECO:0000313" key="9">
    <source>
        <dbReference type="EMBL" id="MDB1123723.1"/>
    </source>
</evidence>
<keyword evidence="3" id="KW-0645">Protease</keyword>
<evidence type="ECO:0000256" key="3">
    <source>
        <dbReference type="ARBA" id="ARBA00022670"/>
    </source>
</evidence>
<keyword evidence="6 8" id="KW-1133">Transmembrane helix</keyword>
<proteinExistence type="predicted"/>
<comment type="subcellular location">
    <subcellularLocation>
        <location evidence="1">Cell membrane</location>
        <topology evidence="1">Multi-pass membrane protein</topology>
    </subcellularLocation>
</comment>
<reference evidence="9 10" key="1">
    <citation type="submission" date="2023-01" db="EMBL/GenBank/DDBJ databases">
        <title>Vibrio sp. KJ40-1 sp.nov, isolated from marine algae.</title>
        <authorList>
            <person name="Butt M."/>
            <person name="Kim J.M.J."/>
            <person name="Jeon C.O.C."/>
        </authorList>
    </citation>
    <scope>NUCLEOTIDE SEQUENCE [LARGE SCALE GENOMIC DNA]</scope>
    <source>
        <strain evidence="9 10">KJ40-1</strain>
    </source>
</reference>
<keyword evidence="10" id="KW-1185">Reference proteome</keyword>
<keyword evidence="2" id="KW-1003">Cell membrane</keyword>
<dbReference type="NCBIfam" id="TIGR02602">
    <property type="entry name" value="8TM_EpsH"/>
    <property type="match status" value="1"/>
</dbReference>
<dbReference type="Pfam" id="PF09721">
    <property type="entry name" value="Exosortase_EpsH"/>
    <property type="match status" value="1"/>
</dbReference>
<sequence>MNSRLFLRFSAPLAVWFFFYYESIYSMVAVWSQSKTYEHGFLILPISLWVAWHEKHKLTDKPLTTAWFPVLLLILPSLLWVVGTTANISLFEHVAAIISLQLILWALLGHHLTRALYFPILYLGFCIPFGEELVPFLQSITADISVAAVRMTGIPVFRDGLYITIPNGNFEVAEACSGIRFLISSIALGTLFAYMFFAKWWKRLIFILFSLVFPIIANGVRAYGLILIGHYSNMELATGADHLVYGWVFFSLVIGTNFLIASRFADTVSREANTYDDHISEDVKTESQSKGLGVTFTLSTIILLVGLWEKTINTTEQDVSAPLPPQTQINSNISSNWGISFPLSKKHIHGFTASNQAEFYAATYSLNQKNGELISYQNKLFNIEMWTLKGVWSVYLEHETRDIEANHLEIVSSWGESMNILYWYCINDYCSNNKLKLKLYKAFWLISGKEGYAEVRALASQTLDEEELAVIAKDWISNDSIRK</sequence>